<feature type="compositionally biased region" description="Polar residues" evidence="1">
    <location>
        <begin position="43"/>
        <end position="69"/>
    </location>
</feature>
<keyword evidence="3" id="KW-1185">Reference proteome</keyword>
<organism evidence="2 3">
    <name type="scientific">Cirrhinus molitorella</name>
    <name type="common">mud carp</name>
    <dbReference type="NCBI Taxonomy" id="172907"/>
    <lineage>
        <taxon>Eukaryota</taxon>
        <taxon>Metazoa</taxon>
        <taxon>Chordata</taxon>
        <taxon>Craniata</taxon>
        <taxon>Vertebrata</taxon>
        <taxon>Euteleostomi</taxon>
        <taxon>Actinopterygii</taxon>
        <taxon>Neopterygii</taxon>
        <taxon>Teleostei</taxon>
        <taxon>Ostariophysi</taxon>
        <taxon>Cypriniformes</taxon>
        <taxon>Cyprinidae</taxon>
        <taxon>Labeoninae</taxon>
        <taxon>Labeonini</taxon>
        <taxon>Cirrhinus</taxon>
    </lineage>
</organism>
<evidence type="ECO:0000313" key="2">
    <source>
        <dbReference type="EMBL" id="KAK2881439.1"/>
    </source>
</evidence>
<reference evidence="2" key="1">
    <citation type="submission" date="2023-08" db="EMBL/GenBank/DDBJ databases">
        <title>Chromosome-level Genome Assembly of mud carp (Cirrhinus molitorella).</title>
        <authorList>
            <person name="Liu H."/>
        </authorList>
    </citation>
    <scope>NUCLEOTIDE SEQUENCE</scope>
    <source>
        <strain evidence="2">Prfri</strain>
        <tissue evidence="2">Muscle</tissue>
    </source>
</reference>
<protein>
    <submittedName>
        <fullName evidence="2">Uncharacterized protein</fullName>
    </submittedName>
</protein>
<sequence>MAKTFDKGACGRNHLSRRLREGSFSGDHSNSSSSTALERTRKSSASIPNGWKTSEAANDMLSSRASSSLPLKETRSLASAEGRWSGHEKRTGEASLCAGQDGVRGSGHAAAEAEGGTRQESVEQEVSIHCRCRFMVSSLEELDLIEKA</sequence>
<feature type="compositionally biased region" description="Low complexity" evidence="1">
    <location>
        <begin position="23"/>
        <end position="34"/>
    </location>
</feature>
<evidence type="ECO:0000313" key="3">
    <source>
        <dbReference type="Proteomes" id="UP001187343"/>
    </source>
</evidence>
<dbReference type="Proteomes" id="UP001187343">
    <property type="component" value="Unassembled WGS sequence"/>
</dbReference>
<evidence type="ECO:0000256" key="1">
    <source>
        <dbReference type="SAM" id="MobiDB-lite"/>
    </source>
</evidence>
<accession>A0AA88PI64</accession>
<name>A0AA88PI64_9TELE</name>
<comment type="caution">
    <text evidence="2">The sequence shown here is derived from an EMBL/GenBank/DDBJ whole genome shotgun (WGS) entry which is preliminary data.</text>
</comment>
<proteinExistence type="predicted"/>
<gene>
    <name evidence="2" type="ORF">Q8A67_018707</name>
</gene>
<dbReference type="EMBL" id="JAUYZG010000018">
    <property type="protein sequence ID" value="KAK2881439.1"/>
    <property type="molecule type" value="Genomic_DNA"/>
</dbReference>
<feature type="region of interest" description="Disordered" evidence="1">
    <location>
        <begin position="1"/>
        <end position="122"/>
    </location>
</feature>
<dbReference type="AlphaFoldDB" id="A0AA88PI64"/>